<feature type="transmembrane region" description="Helical" evidence="5">
    <location>
        <begin position="121"/>
        <end position="148"/>
    </location>
</feature>
<evidence type="ECO:0000256" key="4">
    <source>
        <dbReference type="ARBA" id="ARBA00023136"/>
    </source>
</evidence>
<keyword evidence="2 5" id="KW-0812">Transmembrane</keyword>
<keyword evidence="8" id="KW-1185">Reference proteome</keyword>
<feature type="transmembrane region" description="Helical" evidence="5">
    <location>
        <begin position="154"/>
        <end position="173"/>
    </location>
</feature>
<evidence type="ECO:0000256" key="1">
    <source>
        <dbReference type="ARBA" id="ARBA00004370"/>
    </source>
</evidence>
<comment type="caution">
    <text evidence="7">The sequence shown here is derived from an EMBL/GenBank/DDBJ whole genome shotgun (WGS) entry which is preliminary data.</text>
</comment>
<name>A0ABS5WJW6_9FLAO</name>
<reference evidence="8" key="1">
    <citation type="submission" date="2023-07" db="EMBL/GenBank/DDBJ databases">
        <title>Zobellia barbeyronii sp. nov., a new marine flavobacterium, isolated from green and red algae.</title>
        <authorList>
            <person name="Nedashkovskaya O.I."/>
            <person name="Otstavnykh N."/>
            <person name="Zhukova N."/>
            <person name="Guzev K."/>
            <person name="Chausova V."/>
            <person name="Tekutyeva L."/>
            <person name="Mikhailov V."/>
            <person name="Isaeva M."/>
        </authorList>
    </citation>
    <scope>NUCLEOTIDE SEQUENCE [LARGE SCALE GENOMIC DNA]</scope>
    <source>
        <strain evidence="8">KMM 6746</strain>
    </source>
</reference>
<feature type="transmembrane region" description="Helical" evidence="5">
    <location>
        <begin position="48"/>
        <end position="69"/>
    </location>
</feature>
<dbReference type="PANTHER" id="PTHR11863">
    <property type="entry name" value="STEROL DESATURASE"/>
    <property type="match status" value="1"/>
</dbReference>
<evidence type="ECO:0000256" key="3">
    <source>
        <dbReference type="ARBA" id="ARBA00022989"/>
    </source>
</evidence>
<accession>A0ABS5WJW6</accession>
<dbReference type="InterPro" id="IPR050307">
    <property type="entry name" value="Sterol_Desaturase_Related"/>
</dbReference>
<keyword evidence="4 5" id="KW-0472">Membrane</keyword>
<organism evidence="7 8">
    <name type="scientific">Zobellia barbeyronii</name>
    <dbReference type="NCBI Taxonomy" id="2748009"/>
    <lineage>
        <taxon>Bacteria</taxon>
        <taxon>Pseudomonadati</taxon>
        <taxon>Bacteroidota</taxon>
        <taxon>Flavobacteriia</taxon>
        <taxon>Flavobacteriales</taxon>
        <taxon>Flavobacteriaceae</taxon>
        <taxon>Zobellia</taxon>
    </lineage>
</organism>
<dbReference type="RefSeq" id="WP_214613109.1">
    <property type="nucleotide sequence ID" value="NZ_JACATN010000006.1"/>
</dbReference>
<dbReference type="Proteomes" id="UP000740413">
    <property type="component" value="Unassembled WGS sequence"/>
</dbReference>
<dbReference type="EMBL" id="JACATN010000006">
    <property type="protein sequence ID" value="MBT2163135.1"/>
    <property type="molecule type" value="Genomic_DNA"/>
</dbReference>
<feature type="transmembrane region" description="Helical" evidence="5">
    <location>
        <begin position="6"/>
        <end position="28"/>
    </location>
</feature>
<comment type="subcellular location">
    <subcellularLocation>
        <location evidence="1">Membrane</location>
    </subcellularLocation>
</comment>
<protein>
    <submittedName>
        <fullName evidence="7">Sterol desaturase family protein</fullName>
    </submittedName>
</protein>
<keyword evidence="3 5" id="KW-1133">Transmembrane helix</keyword>
<gene>
    <name evidence="7" type="ORF">HW347_17830</name>
</gene>
<evidence type="ECO:0000259" key="6">
    <source>
        <dbReference type="Pfam" id="PF04116"/>
    </source>
</evidence>
<evidence type="ECO:0000313" key="7">
    <source>
        <dbReference type="EMBL" id="MBT2163135.1"/>
    </source>
</evidence>
<feature type="domain" description="Fatty acid hydroxylase" evidence="6">
    <location>
        <begin position="86"/>
        <end position="214"/>
    </location>
</feature>
<dbReference type="Pfam" id="PF04116">
    <property type="entry name" value="FA_hydroxylase"/>
    <property type="match status" value="1"/>
</dbReference>
<evidence type="ECO:0000313" key="8">
    <source>
        <dbReference type="Proteomes" id="UP000740413"/>
    </source>
</evidence>
<evidence type="ECO:0000256" key="2">
    <source>
        <dbReference type="ARBA" id="ARBA00022692"/>
    </source>
</evidence>
<proteinExistence type="predicted"/>
<evidence type="ECO:0000256" key="5">
    <source>
        <dbReference type="SAM" id="Phobius"/>
    </source>
</evidence>
<dbReference type="InterPro" id="IPR006694">
    <property type="entry name" value="Fatty_acid_hydroxylase"/>
</dbReference>
<feature type="transmembrane region" description="Helical" evidence="5">
    <location>
        <begin position="81"/>
        <end position="100"/>
    </location>
</feature>
<sequence>MQLLDNAIPFFSGLIGANIVMYLFTVLISYSWSKVHNHKTLALTRRDVYNSLSVVLINILVAIPGYYLYKKGSIHFTTDTHLILDFVILFFAFDLGMYLLHLVSHFVWPFKKFHNTHHSHAYFNAISLYVMEPVESLLFGLLLTVFAFFVQLNIYSFLAFIFLNWALGVVGHLNTQSTKQPFLFGNHVFHKTHHQQANSNFGFYTVIWDRIFGTFYRKN</sequence>